<proteinExistence type="predicted"/>
<organism evidence="2 3">
    <name type="scientific">Vitis vinifera</name>
    <name type="common">Grape</name>
    <dbReference type="NCBI Taxonomy" id="29760"/>
    <lineage>
        <taxon>Eukaryota</taxon>
        <taxon>Viridiplantae</taxon>
        <taxon>Streptophyta</taxon>
        <taxon>Embryophyta</taxon>
        <taxon>Tracheophyta</taxon>
        <taxon>Spermatophyta</taxon>
        <taxon>Magnoliopsida</taxon>
        <taxon>eudicotyledons</taxon>
        <taxon>Gunneridae</taxon>
        <taxon>Pentapetalae</taxon>
        <taxon>rosids</taxon>
        <taxon>Vitales</taxon>
        <taxon>Vitaceae</taxon>
        <taxon>Viteae</taxon>
        <taxon>Vitis</taxon>
    </lineage>
</organism>
<evidence type="ECO:0000313" key="2">
    <source>
        <dbReference type="EMBL" id="RVW88700.1"/>
    </source>
</evidence>
<protein>
    <submittedName>
        <fullName evidence="2">Uncharacterized protein</fullName>
    </submittedName>
</protein>
<evidence type="ECO:0000256" key="1">
    <source>
        <dbReference type="SAM" id="MobiDB-lite"/>
    </source>
</evidence>
<sequence length="52" mass="5352">MAVFVRSKRVTDPLDDRVKARIVGRGSVPSAAAVAATPGKSRRASPISSTAS</sequence>
<reference evidence="2 3" key="1">
    <citation type="journal article" date="2018" name="PLoS Genet.">
        <title>Population sequencing reveals clonal diversity and ancestral inbreeding in the grapevine cultivar Chardonnay.</title>
        <authorList>
            <person name="Roach M.J."/>
            <person name="Johnson D.L."/>
            <person name="Bohlmann J."/>
            <person name="van Vuuren H.J."/>
            <person name="Jones S.J."/>
            <person name="Pretorius I.S."/>
            <person name="Schmidt S.A."/>
            <person name="Borneman A.R."/>
        </authorList>
    </citation>
    <scope>NUCLEOTIDE SEQUENCE [LARGE SCALE GENOMIC DNA]</scope>
    <source>
        <strain evidence="3">cv. Chardonnay</strain>
        <tissue evidence="2">Leaf</tissue>
    </source>
</reference>
<name>A0A438HWC6_VITVI</name>
<dbReference type="Proteomes" id="UP000288805">
    <property type="component" value="Unassembled WGS sequence"/>
</dbReference>
<accession>A0A438HWC6</accession>
<dbReference type="AlphaFoldDB" id="A0A438HWC6"/>
<dbReference type="EMBL" id="QGNW01000171">
    <property type="protein sequence ID" value="RVW88700.1"/>
    <property type="molecule type" value="Genomic_DNA"/>
</dbReference>
<feature type="region of interest" description="Disordered" evidence="1">
    <location>
        <begin position="29"/>
        <end position="52"/>
    </location>
</feature>
<feature type="compositionally biased region" description="Low complexity" evidence="1">
    <location>
        <begin position="29"/>
        <end position="39"/>
    </location>
</feature>
<gene>
    <name evidence="2" type="ORF">CK203_043763</name>
</gene>
<comment type="caution">
    <text evidence="2">The sequence shown here is derived from an EMBL/GenBank/DDBJ whole genome shotgun (WGS) entry which is preliminary data.</text>
</comment>
<evidence type="ECO:0000313" key="3">
    <source>
        <dbReference type="Proteomes" id="UP000288805"/>
    </source>
</evidence>